<organism evidence="2 3">
    <name type="scientific">Allacma fusca</name>
    <dbReference type="NCBI Taxonomy" id="39272"/>
    <lineage>
        <taxon>Eukaryota</taxon>
        <taxon>Metazoa</taxon>
        <taxon>Ecdysozoa</taxon>
        <taxon>Arthropoda</taxon>
        <taxon>Hexapoda</taxon>
        <taxon>Collembola</taxon>
        <taxon>Symphypleona</taxon>
        <taxon>Sminthuridae</taxon>
        <taxon>Allacma</taxon>
    </lineage>
</organism>
<evidence type="ECO:0000313" key="2">
    <source>
        <dbReference type="EMBL" id="CAG7817286.1"/>
    </source>
</evidence>
<evidence type="ECO:0000313" key="3">
    <source>
        <dbReference type="Proteomes" id="UP000708208"/>
    </source>
</evidence>
<comment type="caution">
    <text evidence="2">The sequence shown here is derived from an EMBL/GenBank/DDBJ whole genome shotgun (WGS) entry which is preliminary data.</text>
</comment>
<name>A0A8J2P779_9HEXA</name>
<protein>
    <submittedName>
        <fullName evidence="2">Uncharacterized protein</fullName>
    </submittedName>
</protein>
<accession>A0A8J2P779</accession>
<sequence length="76" mass="8596">MKLYVLLFFVTVFQLGSALIWEDEDAIGIDAPKRRKDKTYDVEVIEGGVDYSPVFGLGYANNLDRDGFCRTRNGDT</sequence>
<feature type="chain" id="PRO_5035210200" evidence="1">
    <location>
        <begin position="19"/>
        <end position="76"/>
    </location>
</feature>
<dbReference type="AlphaFoldDB" id="A0A8J2P779"/>
<reference evidence="2" key="1">
    <citation type="submission" date="2021-06" db="EMBL/GenBank/DDBJ databases">
        <authorList>
            <person name="Hodson N. C."/>
            <person name="Mongue J. A."/>
            <person name="Jaron S. K."/>
        </authorList>
    </citation>
    <scope>NUCLEOTIDE SEQUENCE</scope>
</reference>
<feature type="signal peptide" evidence="1">
    <location>
        <begin position="1"/>
        <end position="18"/>
    </location>
</feature>
<evidence type="ECO:0000256" key="1">
    <source>
        <dbReference type="SAM" id="SignalP"/>
    </source>
</evidence>
<keyword evidence="3" id="KW-1185">Reference proteome</keyword>
<dbReference type="EMBL" id="CAJVCH010390648">
    <property type="protein sequence ID" value="CAG7817286.1"/>
    <property type="molecule type" value="Genomic_DNA"/>
</dbReference>
<keyword evidence="1" id="KW-0732">Signal</keyword>
<dbReference type="Proteomes" id="UP000708208">
    <property type="component" value="Unassembled WGS sequence"/>
</dbReference>
<proteinExistence type="predicted"/>
<feature type="non-terminal residue" evidence="2">
    <location>
        <position position="76"/>
    </location>
</feature>
<gene>
    <name evidence="2" type="ORF">AFUS01_LOCUS27863</name>
</gene>